<gene>
    <name evidence="1" type="ORF">CRG98_048293</name>
</gene>
<organism evidence="1 2">
    <name type="scientific">Punica granatum</name>
    <name type="common">Pomegranate</name>
    <dbReference type="NCBI Taxonomy" id="22663"/>
    <lineage>
        <taxon>Eukaryota</taxon>
        <taxon>Viridiplantae</taxon>
        <taxon>Streptophyta</taxon>
        <taxon>Embryophyta</taxon>
        <taxon>Tracheophyta</taxon>
        <taxon>Spermatophyta</taxon>
        <taxon>Magnoliopsida</taxon>
        <taxon>eudicotyledons</taxon>
        <taxon>Gunneridae</taxon>
        <taxon>Pentapetalae</taxon>
        <taxon>rosids</taxon>
        <taxon>malvids</taxon>
        <taxon>Myrtales</taxon>
        <taxon>Lythraceae</taxon>
        <taxon>Punica</taxon>
    </lineage>
</organism>
<dbReference type="Proteomes" id="UP000233551">
    <property type="component" value="Unassembled WGS sequence"/>
</dbReference>
<evidence type="ECO:0000313" key="1">
    <source>
        <dbReference type="EMBL" id="PKI31316.1"/>
    </source>
</evidence>
<accession>A0A2I0HJ13</accession>
<keyword evidence="2" id="KW-1185">Reference proteome</keyword>
<dbReference type="EMBL" id="PGOL01009012">
    <property type="protein sequence ID" value="PKI31316.1"/>
    <property type="molecule type" value="Genomic_DNA"/>
</dbReference>
<protein>
    <submittedName>
        <fullName evidence="1">Uncharacterized protein</fullName>
    </submittedName>
</protein>
<dbReference type="AlphaFoldDB" id="A0A2I0HJ13"/>
<comment type="caution">
    <text evidence="1">The sequence shown here is derived from an EMBL/GenBank/DDBJ whole genome shotgun (WGS) entry which is preliminary data.</text>
</comment>
<sequence length="130" mass="13809">MKSVVARGKGACLASCGVHELLLGEFAICTGALPCGLRVLERLLSGFCKKHRRLLSGLAGSTGACPADLQEHGAYPVDLRGARRCMGACPVDLQEARVLARRTCVAYCFARGLSCCCKTRALGRSVYVPH</sequence>
<name>A0A2I0HJ13_PUNGR</name>
<reference evidence="1 2" key="1">
    <citation type="submission" date="2017-11" db="EMBL/GenBank/DDBJ databases">
        <title>De-novo sequencing of pomegranate (Punica granatum L.) genome.</title>
        <authorList>
            <person name="Akparov Z."/>
            <person name="Amiraslanov A."/>
            <person name="Hajiyeva S."/>
            <person name="Abbasov M."/>
            <person name="Kaur K."/>
            <person name="Hamwieh A."/>
            <person name="Solovyev V."/>
            <person name="Salamov A."/>
            <person name="Braich B."/>
            <person name="Kosarev P."/>
            <person name="Mahmoud A."/>
            <person name="Hajiyev E."/>
            <person name="Babayeva S."/>
            <person name="Izzatullayeva V."/>
            <person name="Mammadov A."/>
            <person name="Mammadov A."/>
            <person name="Sharifova S."/>
            <person name="Ojaghi J."/>
            <person name="Eynullazada K."/>
            <person name="Bayramov B."/>
            <person name="Abdulazimova A."/>
            <person name="Shahmuradov I."/>
        </authorList>
    </citation>
    <scope>NUCLEOTIDE SEQUENCE [LARGE SCALE GENOMIC DNA]</scope>
    <source>
        <strain evidence="2">cv. AG2017</strain>
        <tissue evidence="1">Leaf</tissue>
    </source>
</reference>
<proteinExistence type="predicted"/>
<evidence type="ECO:0000313" key="2">
    <source>
        <dbReference type="Proteomes" id="UP000233551"/>
    </source>
</evidence>